<feature type="domain" description="C3H1-type" evidence="3">
    <location>
        <begin position="283"/>
        <end position="312"/>
    </location>
</feature>
<gene>
    <name evidence="4" type="ORF">KFL_000450060</name>
</gene>
<accession>A0A1Y1HS93</accession>
<feature type="compositionally biased region" description="Polar residues" evidence="2">
    <location>
        <begin position="350"/>
        <end position="371"/>
    </location>
</feature>
<feature type="compositionally biased region" description="Low complexity" evidence="2">
    <location>
        <begin position="212"/>
        <end position="227"/>
    </location>
</feature>
<keyword evidence="5" id="KW-1185">Reference proteome</keyword>
<proteinExistence type="predicted"/>
<feature type="zinc finger region" description="C3H1-type" evidence="1">
    <location>
        <begin position="283"/>
        <end position="312"/>
    </location>
</feature>
<feature type="region of interest" description="Disordered" evidence="2">
    <location>
        <begin position="322"/>
        <end position="439"/>
    </location>
</feature>
<dbReference type="InterPro" id="IPR000571">
    <property type="entry name" value="Znf_CCCH"/>
</dbReference>
<feature type="compositionally biased region" description="Low complexity" evidence="2">
    <location>
        <begin position="40"/>
        <end position="68"/>
    </location>
</feature>
<organism evidence="4 5">
    <name type="scientific">Klebsormidium nitens</name>
    <name type="common">Green alga</name>
    <name type="synonym">Ulothrix nitens</name>
    <dbReference type="NCBI Taxonomy" id="105231"/>
    <lineage>
        <taxon>Eukaryota</taxon>
        <taxon>Viridiplantae</taxon>
        <taxon>Streptophyta</taxon>
        <taxon>Klebsormidiophyceae</taxon>
        <taxon>Klebsormidiales</taxon>
        <taxon>Klebsormidiaceae</taxon>
        <taxon>Klebsormidium</taxon>
    </lineage>
</organism>
<dbReference type="Proteomes" id="UP000054558">
    <property type="component" value="Unassembled WGS sequence"/>
</dbReference>
<sequence length="439" mass="49015">MYNNFPLPRPMPPQQPIYPVPHYAAPPPQGYSTPGQFQHAPPVQTQQYAQPAAQPYQQNLPTPNHTFPHPNPPPQTTPPSVNQPMNHAAPPPNPQNGGYGRPGNSWETDSRRWGPGPEPNWNGYGPAPVTQYSHGQPNWNRSPAPPNPRVELYPVQNSPNPEFPPLQNPQPRPSYSQQFNPPQRTDNWYPPRNNIGEQTRTRPDNASGGPVRNNPRQPNPRNSNPRPQSNPPYEKPTPPKPTVYRQSVMPYFTTVKGEFTQLCVYTAQEKHCPDPKCRFSHVPKPERPCPAFHTPKEKCPFDSKCLLGHTEAREAVRQSKAFAKHKEWQSQVKTTPGTYGETDAAESGTDKANQAKMTPSQPAHNPATQDAPTDKHAPAPVPATAPASSRSRPRQLSQKLPPPPRTPQTPEQSRRLTSKPWSPRTKNAVKKTNFVVFPS</sequence>
<protein>
    <submittedName>
        <fullName evidence="4">Acetamidase/formamidase</fullName>
    </submittedName>
</protein>
<dbReference type="OMA" id="VHIEYLP"/>
<feature type="compositionally biased region" description="Polar residues" evidence="2">
    <location>
        <begin position="130"/>
        <end position="141"/>
    </location>
</feature>
<feature type="compositionally biased region" description="Pro residues" evidence="2">
    <location>
        <begin position="7"/>
        <end position="29"/>
    </location>
</feature>
<feature type="region of interest" description="Disordered" evidence="2">
    <location>
        <begin position="1"/>
        <end position="245"/>
    </location>
</feature>
<evidence type="ECO:0000256" key="1">
    <source>
        <dbReference type="PROSITE-ProRule" id="PRU00723"/>
    </source>
</evidence>
<dbReference type="PROSITE" id="PS50103">
    <property type="entry name" value="ZF_C3H1"/>
    <property type="match status" value="1"/>
</dbReference>
<keyword evidence="1" id="KW-0862">Zinc</keyword>
<evidence type="ECO:0000256" key="2">
    <source>
        <dbReference type="SAM" id="MobiDB-lite"/>
    </source>
</evidence>
<keyword evidence="1" id="KW-0479">Metal-binding</keyword>
<dbReference type="GO" id="GO:0008270">
    <property type="term" value="F:zinc ion binding"/>
    <property type="evidence" value="ECO:0007669"/>
    <property type="project" value="UniProtKB-KW"/>
</dbReference>
<evidence type="ECO:0000313" key="4">
    <source>
        <dbReference type="EMBL" id="GAQ80049.1"/>
    </source>
</evidence>
<name>A0A1Y1HS93_KLENI</name>
<evidence type="ECO:0000313" key="5">
    <source>
        <dbReference type="Proteomes" id="UP000054558"/>
    </source>
</evidence>
<dbReference type="AlphaFoldDB" id="A0A1Y1HS93"/>
<dbReference type="EMBL" id="DF236994">
    <property type="protein sequence ID" value="GAQ80049.1"/>
    <property type="molecule type" value="Genomic_DNA"/>
</dbReference>
<feature type="compositionally biased region" description="Pro residues" evidence="2">
    <location>
        <begin position="161"/>
        <end position="172"/>
    </location>
</feature>
<feature type="compositionally biased region" description="Pro residues" evidence="2">
    <location>
        <begin position="228"/>
        <end position="241"/>
    </location>
</feature>
<evidence type="ECO:0000259" key="3">
    <source>
        <dbReference type="PROSITE" id="PS50103"/>
    </source>
</evidence>
<keyword evidence="1" id="KW-0863">Zinc-finger</keyword>
<reference evidence="4 5" key="1">
    <citation type="journal article" date="2014" name="Nat. Commun.">
        <title>Klebsormidium flaccidum genome reveals primary factors for plant terrestrial adaptation.</title>
        <authorList>
            <person name="Hori K."/>
            <person name="Maruyama F."/>
            <person name="Fujisawa T."/>
            <person name="Togashi T."/>
            <person name="Yamamoto N."/>
            <person name="Seo M."/>
            <person name="Sato S."/>
            <person name="Yamada T."/>
            <person name="Mori H."/>
            <person name="Tajima N."/>
            <person name="Moriyama T."/>
            <person name="Ikeuchi M."/>
            <person name="Watanabe M."/>
            <person name="Wada H."/>
            <person name="Kobayashi K."/>
            <person name="Saito M."/>
            <person name="Masuda T."/>
            <person name="Sasaki-Sekimoto Y."/>
            <person name="Mashiguchi K."/>
            <person name="Awai K."/>
            <person name="Shimojima M."/>
            <person name="Masuda S."/>
            <person name="Iwai M."/>
            <person name="Nobusawa T."/>
            <person name="Narise T."/>
            <person name="Kondo S."/>
            <person name="Saito H."/>
            <person name="Sato R."/>
            <person name="Murakawa M."/>
            <person name="Ihara Y."/>
            <person name="Oshima-Yamada Y."/>
            <person name="Ohtaka K."/>
            <person name="Satoh M."/>
            <person name="Sonobe K."/>
            <person name="Ishii M."/>
            <person name="Ohtani R."/>
            <person name="Kanamori-Sato M."/>
            <person name="Honoki R."/>
            <person name="Miyazaki D."/>
            <person name="Mochizuki H."/>
            <person name="Umetsu J."/>
            <person name="Higashi K."/>
            <person name="Shibata D."/>
            <person name="Kamiya Y."/>
            <person name="Sato N."/>
            <person name="Nakamura Y."/>
            <person name="Tabata S."/>
            <person name="Ida S."/>
            <person name="Kurokawa K."/>
            <person name="Ohta H."/>
        </authorList>
    </citation>
    <scope>NUCLEOTIDE SEQUENCE [LARGE SCALE GENOMIC DNA]</scope>
    <source>
        <strain evidence="4 5">NIES-2285</strain>
    </source>
</reference>
<feature type="compositionally biased region" description="Polar residues" evidence="2">
    <location>
        <begin position="173"/>
        <end position="186"/>
    </location>
</feature>